<evidence type="ECO:0000256" key="2">
    <source>
        <dbReference type="ARBA" id="ARBA00004236"/>
    </source>
</evidence>
<keyword evidence="4 8" id="KW-0812">Transmembrane</keyword>
<evidence type="ECO:0000256" key="8">
    <source>
        <dbReference type="SAM" id="Phobius"/>
    </source>
</evidence>
<feature type="domain" description="Ancillary SecYEG translocon subunit/Cell division coordinator CpoB TPR" evidence="9">
    <location>
        <begin position="27"/>
        <end position="192"/>
    </location>
</feature>
<dbReference type="PANTHER" id="PTHR38035:SF1">
    <property type="entry name" value="ANCILLARY SECYEG TRANSLOCON SUBUNIT"/>
    <property type="match status" value="1"/>
</dbReference>
<evidence type="ECO:0000313" key="11">
    <source>
        <dbReference type="Proteomes" id="UP000249066"/>
    </source>
</evidence>
<keyword evidence="5 8" id="KW-1133">Transmembrane helix</keyword>
<dbReference type="Pfam" id="PF09976">
    <property type="entry name" value="TPR_21"/>
    <property type="match status" value="1"/>
</dbReference>
<evidence type="ECO:0000313" key="10">
    <source>
        <dbReference type="EMBL" id="PZO90526.1"/>
    </source>
</evidence>
<keyword evidence="7" id="KW-0143">Chaperone</keyword>
<protein>
    <recommendedName>
        <fullName evidence="9">Ancillary SecYEG translocon subunit/Cell division coordinator CpoB TPR domain-containing protein</fullName>
    </recommendedName>
</protein>
<reference evidence="10 11" key="1">
    <citation type="submission" date="2017-08" db="EMBL/GenBank/DDBJ databases">
        <title>Infants hospitalized years apart are colonized by the same room-sourced microbial strains.</title>
        <authorList>
            <person name="Brooks B."/>
            <person name="Olm M.R."/>
            <person name="Firek B.A."/>
            <person name="Baker R."/>
            <person name="Thomas B.C."/>
            <person name="Morowitz M.J."/>
            <person name="Banfield J.F."/>
        </authorList>
    </citation>
    <scope>NUCLEOTIDE SEQUENCE [LARGE SCALE GENOMIC DNA]</scope>
    <source>
        <strain evidence="10">S2_018_000_R2_101</strain>
    </source>
</reference>
<accession>A0A2W5AB52</accession>
<dbReference type="InterPro" id="IPR026039">
    <property type="entry name" value="YfgM"/>
</dbReference>
<sequence length="232" mass="24668">MALTPTDNEAFLREVDEELRRDQITGFWRTYGRWVAISIGLGLAIFGGYLWYQNHQMKAAGIEGEKMAAALDSLGANKLDVAKPELDALAKSTRPGYSAAARMALADIAVQKNDPKAAAAQYKAIADDASVAKPFRDIALIRQTAVEFDTIAPADVASRLGGYAVPGNPWFGSAGEMVAIAYLKQGKKAEAGRLFALIANDVGVPRSLRSRAVQMASLLGVDPSAVNGSPSK</sequence>
<comment type="subcellular location">
    <subcellularLocation>
        <location evidence="2">Cell membrane</location>
    </subcellularLocation>
    <subcellularLocation>
        <location evidence="1">Membrane</location>
        <topology evidence="1">Single-pass membrane protein</topology>
    </subcellularLocation>
</comment>
<gene>
    <name evidence="10" type="ORF">DI623_06410</name>
</gene>
<evidence type="ECO:0000256" key="4">
    <source>
        <dbReference type="ARBA" id="ARBA00022692"/>
    </source>
</evidence>
<dbReference type="Proteomes" id="UP000249066">
    <property type="component" value="Unassembled WGS sequence"/>
</dbReference>
<keyword evidence="6 8" id="KW-0472">Membrane</keyword>
<dbReference type="GO" id="GO:0044877">
    <property type="term" value="F:protein-containing complex binding"/>
    <property type="evidence" value="ECO:0007669"/>
    <property type="project" value="InterPro"/>
</dbReference>
<evidence type="ECO:0000256" key="1">
    <source>
        <dbReference type="ARBA" id="ARBA00004167"/>
    </source>
</evidence>
<dbReference type="AlphaFoldDB" id="A0A2W5AB52"/>
<organism evidence="10 11">
    <name type="scientific">Sphingomonas sanxanigenens</name>
    <dbReference type="NCBI Taxonomy" id="397260"/>
    <lineage>
        <taxon>Bacteria</taxon>
        <taxon>Pseudomonadati</taxon>
        <taxon>Pseudomonadota</taxon>
        <taxon>Alphaproteobacteria</taxon>
        <taxon>Sphingomonadales</taxon>
        <taxon>Sphingomonadaceae</taxon>
        <taxon>Sphingomonas</taxon>
    </lineage>
</organism>
<keyword evidence="3" id="KW-1003">Cell membrane</keyword>
<dbReference type="GO" id="GO:0005886">
    <property type="term" value="C:plasma membrane"/>
    <property type="evidence" value="ECO:0007669"/>
    <property type="project" value="UniProtKB-SubCell"/>
</dbReference>
<comment type="caution">
    <text evidence="10">The sequence shown here is derived from an EMBL/GenBank/DDBJ whole genome shotgun (WGS) entry which is preliminary data.</text>
</comment>
<evidence type="ECO:0000256" key="3">
    <source>
        <dbReference type="ARBA" id="ARBA00022475"/>
    </source>
</evidence>
<evidence type="ECO:0000259" key="9">
    <source>
        <dbReference type="Pfam" id="PF09976"/>
    </source>
</evidence>
<evidence type="ECO:0000256" key="6">
    <source>
        <dbReference type="ARBA" id="ARBA00023136"/>
    </source>
</evidence>
<dbReference type="InterPro" id="IPR018704">
    <property type="entry name" value="SecYEG/CpoB_TPR"/>
</dbReference>
<feature type="transmembrane region" description="Helical" evidence="8">
    <location>
        <begin position="31"/>
        <end position="52"/>
    </location>
</feature>
<name>A0A2W5AB52_9SPHN</name>
<evidence type="ECO:0000256" key="5">
    <source>
        <dbReference type="ARBA" id="ARBA00022989"/>
    </source>
</evidence>
<proteinExistence type="predicted"/>
<evidence type="ECO:0000256" key="7">
    <source>
        <dbReference type="ARBA" id="ARBA00023186"/>
    </source>
</evidence>
<dbReference type="EMBL" id="QFNN01000026">
    <property type="protein sequence ID" value="PZO90526.1"/>
    <property type="molecule type" value="Genomic_DNA"/>
</dbReference>
<dbReference type="PANTHER" id="PTHR38035">
    <property type="entry name" value="UPF0070 PROTEIN YFGM"/>
    <property type="match status" value="1"/>
</dbReference>